<reference evidence="2" key="2">
    <citation type="journal article" date="2021" name="PeerJ">
        <title>Extensive microbial diversity within the chicken gut microbiome revealed by metagenomics and culture.</title>
        <authorList>
            <person name="Gilroy R."/>
            <person name="Ravi A."/>
            <person name="Getino M."/>
            <person name="Pursley I."/>
            <person name="Horton D.L."/>
            <person name="Alikhan N.F."/>
            <person name="Baker D."/>
            <person name="Gharbi K."/>
            <person name="Hall N."/>
            <person name="Watson M."/>
            <person name="Adriaenssens E.M."/>
            <person name="Foster-Nyarko E."/>
            <person name="Jarju S."/>
            <person name="Secka A."/>
            <person name="Antonio M."/>
            <person name="Oren A."/>
            <person name="Chaudhuri R.R."/>
            <person name="La Ragione R."/>
            <person name="Hildebrand F."/>
            <person name="Pallen M.J."/>
        </authorList>
    </citation>
    <scope>NUCLEOTIDE SEQUENCE</scope>
    <source>
        <strain evidence="2">CHK123-3438</strain>
    </source>
</reference>
<dbReference type="PANTHER" id="PTHR43283:SF7">
    <property type="entry name" value="BETA-LACTAMASE-RELATED DOMAIN-CONTAINING PROTEIN"/>
    <property type="match status" value="1"/>
</dbReference>
<dbReference type="Gene3D" id="3.40.710.10">
    <property type="entry name" value="DD-peptidase/beta-lactamase superfamily"/>
    <property type="match status" value="1"/>
</dbReference>
<gene>
    <name evidence="2" type="ORF">IAB60_07510</name>
</gene>
<feature type="domain" description="Beta-lactamase-related" evidence="1">
    <location>
        <begin position="35"/>
        <end position="293"/>
    </location>
</feature>
<name>A0A9D1GKH2_9FIRM</name>
<comment type="caution">
    <text evidence="2">The sequence shown here is derived from an EMBL/GenBank/DDBJ whole genome shotgun (WGS) entry which is preliminary data.</text>
</comment>
<dbReference type="Pfam" id="PF00144">
    <property type="entry name" value="Beta-lactamase"/>
    <property type="match status" value="1"/>
</dbReference>
<accession>A0A9D1GKH2</accession>
<organism evidence="2 3">
    <name type="scientific">Candidatus Caccovicinus merdipullorum</name>
    <dbReference type="NCBI Taxonomy" id="2840724"/>
    <lineage>
        <taxon>Bacteria</taxon>
        <taxon>Bacillati</taxon>
        <taxon>Bacillota</taxon>
        <taxon>Clostridia</taxon>
        <taxon>Eubacteriales</taxon>
        <taxon>Candidatus Caccovicinus</taxon>
    </lineage>
</organism>
<dbReference type="Proteomes" id="UP000886860">
    <property type="component" value="Unassembled WGS sequence"/>
</dbReference>
<sequence length="454" mass="51025">MQNNHAAALTPAMDELWSAFSKSGLPVHSLLADCGGQKIQEKYAAPYGPQDLHRMFSITKSFCSLAVGFLLEEGKLTLDDHIVDYFPEYCQNPASPVHPWLKDMTIRHMLSMETCYSSTTYKVDMKSNWVESFFITPPSHRSGQIFMYDTSSSHTLAALIKKLSGKGVLDYLREKRLDSLGFSKEAYIVSDPFGSEMGGSGLMALPLDLLKTGRFCMDTINNGTGVFADYLREAVSCLVPTVHFGQTPDEQQGYGYQFWRIRDGFAMYGMGGQYVLFYPQLDLVLVITADTQNYKGGYQKLLELTHECLSPFLAAVSSPAPTAAASPVWYPAFSASYAFADNPKGFRKMSLSYQGEEGILTLENQEQTFTVPFSFRLPAVSRLEGYRQRIAVQARFLDKNSLYLPVQIVDECVGSIHILIHLDKDMATVYMRKIEETYFSEFQGFFELKKLSDL</sequence>
<dbReference type="GO" id="GO:0016787">
    <property type="term" value="F:hydrolase activity"/>
    <property type="evidence" value="ECO:0007669"/>
    <property type="project" value="UniProtKB-KW"/>
</dbReference>
<keyword evidence="2" id="KW-0378">Hydrolase</keyword>
<dbReference type="EMBL" id="DVKS01000128">
    <property type="protein sequence ID" value="HIT41924.1"/>
    <property type="molecule type" value="Genomic_DNA"/>
</dbReference>
<dbReference type="SUPFAM" id="SSF56601">
    <property type="entry name" value="beta-lactamase/transpeptidase-like"/>
    <property type="match status" value="1"/>
</dbReference>
<dbReference type="InterPro" id="IPR050789">
    <property type="entry name" value="Diverse_Enzym_Activities"/>
</dbReference>
<dbReference type="PANTHER" id="PTHR43283">
    <property type="entry name" value="BETA-LACTAMASE-RELATED"/>
    <property type="match status" value="1"/>
</dbReference>
<evidence type="ECO:0000259" key="1">
    <source>
        <dbReference type="Pfam" id="PF00144"/>
    </source>
</evidence>
<dbReference type="InterPro" id="IPR012338">
    <property type="entry name" value="Beta-lactam/transpept-like"/>
</dbReference>
<dbReference type="AlphaFoldDB" id="A0A9D1GKH2"/>
<protein>
    <submittedName>
        <fullName evidence="2">Serine hydrolase</fullName>
    </submittedName>
</protein>
<dbReference type="InterPro" id="IPR001466">
    <property type="entry name" value="Beta-lactam-related"/>
</dbReference>
<reference evidence="2" key="1">
    <citation type="submission" date="2020-10" db="EMBL/GenBank/DDBJ databases">
        <authorList>
            <person name="Gilroy R."/>
        </authorList>
    </citation>
    <scope>NUCLEOTIDE SEQUENCE</scope>
    <source>
        <strain evidence="2">CHK123-3438</strain>
    </source>
</reference>
<evidence type="ECO:0000313" key="3">
    <source>
        <dbReference type="Proteomes" id="UP000886860"/>
    </source>
</evidence>
<proteinExistence type="predicted"/>
<evidence type="ECO:0000313" key="2">
    <source>
        <dbReference type="EMBL" id="HIT41924.1"/>
    </source>
</evidence>